<reference evidence="2" key="1">
    <citation type="submission" date="2018-05" db="EMBL/GenBank/DDBJ databases">
        <authorList>
            <person name="Lanie J.A."/>
            <person name="Ng W.-L."/>
            <person name="Kazmierczak K.M."/>
            <person name="Andrzejewski T.M."/>
            <person name="Davidsen T.M."/>
            <person name="Wayne K.J."/>
            <person name="Tettelin H."/>
            <person name="Glass J.I."/>
            <person name="Rusch D."/>
            <person name="Podicherti R."/>
            <person name="Tsui H.-C.T."/>
            <person name="Winkler M.E."/>
        </authorList>
    </citation>
    <scope>NUCLEOTIDE SEQUENCE</scope>
</reference>
<dbReference type="AlphaFoldDB" id="A0A382ZMQ7"/>
<keyword evidence="1" id="KW-0175">Coiled coil</keyword>
<dbReference type="EMBL" id="UINC01184902">
    <property type="protein sequence ID" value="SVD96345.1"/>
    <property type="molecule type" value="Genomic_DNA"/>
</dbReference>
<feature type="coiled-coil region" evidence="1">
    <location>
        <begin position="56"/>
        <end position="83"/>
    </location>
</feature>
<gene>
    <name evidence="2" type="ORF">METZ01_LOCUS449199</name>
</gene>
<evidence type="ECO:0000313" key="2">
    <source>
        <dbReference type="EMBL" id="SVD96345.1"/>
    </source>
</evidence>
<organism evidence="2">
    <name type="scientific">marine metagenome</name>
    <dbReference type="NCBI Taxonomy" id="408172"/>
    <lineage>
        <taxon>unclassified sequences</taxon>
        <taxon>metagenomes</taxon>
        <taxon>ecological metagenomes</taxon>
    </lineage>
</organism>
<sequence>MSDLDRTKTQFPCPNKKCYKKIIVTYGDLKTDKQITCSNYSCKSGYELDRSEQYGFKSAMNKLEQEFKDIEKAKKELEKAQYNFSKELGDLTKKMKPFGHIL</sequence>
<name>A0A382ZMQ7_9ZZZZ</name>
<accession>A0A382ZMQ7</accession>
<proteinExistence type="predicted"/>
<evidence type="ECO:0000256" key="1">
    <source>
        <dbReference type="SAM" id="Coils"/>
    </source>
</evidence>
<protein>
    <submittedName>
        <fullName evidence="2">Uncharacterized protein</fullName>
    </submittedName>
</protein>